<keyword evidence="1" id="KW-0234">DNA repair</keyword>
<dbReference type="InterPro" id="IPR040258">
    <property type="entry name" value="Spt16"/>
</dbReference>
<feature type="region of interest" description="Disordered" evidence="2">
    <location>
        <begin position="13"/>
        <end position="33"/>
    </location>
</feature>
<dbReference type="PANTHER" id="PTHR13980">
    <property type="entry name" value="CDC68 RELATED"/>
    <property type="match status" value="1"/>
</dbReference>
<dbReference type="GO" id="GO:0031491">
    <property type="term" value="F:nucleosome binding"/>
    <property type="evidence" value="ECO:0007669"/>
    <property type="project" value="TreeGrafter"/>
</dbReference>
<evidence type="ECO:0000313" key="4">
    <source>
        <dbReference type="EMBL" id="VEL19939.1"/>
    </source>
</evidence>
<keyword evidence="1" id="KW-0804">Transcription</keyword>
<evidence type="ECO:0000256" key="2">
    <source>
        <dbReference type="SAM" id="MobiDB-lite"/>
    </source>
</evidence>
<organism evidence="4 5">
    <name type="scientific">Protopolystoma xenopodis</name>
    <dbReference type="NCBI Taxonomy" id="117903"/>
    <lineage>
        <taxon>Eukaryota</taxon>
        <taxon>Metazoa</taxon>
        <taxon>Spiralia</taxon>
        <taxon>Lophotrochozoa</taxon>
        <taxon>Platyhelminthes</taxon>
        <taxon>Monogenea</taxon>
        <taxon>Polyopisthocotylea</taxon>
        <taxon>Polystomatidea</taxon>
        <taxon>Polystomatidae</taxon>
        <taxon>Protopolystoma</taxon>
    </lineage>
</organism>
<comment type="similarity">
    <text evidence="1">Belongs to the peptidase M24 family. SPT16 subfamily.</text>
</comment>
<comment type="function">
    <text evidence="1">Component of the FACT complex, a general chromatin factor that acts to reorganize nucleosomes. The FACT complex is involved in multiple processes that require DNA as a template such as mRNA elongation, DNA replication and DNA repair. During transcription elongation the FACT complex acts as a histone chaperone that both destabilizes and restores nucleosomal structure. It facilitates the passage of RNA polymerase II and transcription by promoting the dissociation of one histone H2A-H2B dimer from the nucleosome, then subsequently promotes the reestablishment of the nucleosome following the passage of RNA polymerase II.</text>
</comment>
<feature type="domain" description="FACT complex subunit SPT16 middle" evidence="3">
    <location>
        <begin position="1"/>
        <end position="96"/>
    </location>
</feature>
<dbReference type="GO" id="GO:0006281">
    <property type="term" value="P:DNA repair"/>
    <property type="evidence" value="ECO:0007669"/>
    <property type="project" value="UniProtKB-UniRule"/>
</dbReference>
<accession>A0A3S5CGS5</accession>
<keyword evidence="1" id="KW-0158">Chromosome</keyword>
<dbReference type="GO" id="GO:0006368">
    <property type="term" value="P:transcription elongation by RNA polymerase II"/>
    <property type="evidence" value="ECO:0007669"/>
    <property type="project" value="TreeGrafter"/>
</dbReference>
<comment type="subunit">
    <text evidence="1">Component of the FACT complex.</text>
</comment>
<dbReference type="GO" id="GO:0035101">
    <property type="term" value="C:FACT complex"/>
    <property type="evidence" value="ECO:0007669"/>
    <property type="project" value="UniProtKB-UniRule"/>
</dbReference>
<gene>
    <name evidence="4" type="ORF">PXEA_LOCUS13379</name>
</gene>
<dbReference type="InterPro" id="IPR013953">
    <property type="entry name" value="FACT_SPT16_M"/>
</dbReference>
<reference evidence="4" key="1">
    <citation type="submission" date="2018-11" db="EMBL/GenBank/DDBJ databases">
        <authorList>
            <consortium name="Pathogen Informatics"/>
        </authorList>
    </citation>
    <scope>NUCLEOTIDE SEQUENCE</scope>
</reference>
<evidence type="ECO:0000259" key="3">
    <source>
        <dbReference type="SMART" id="SM01286"/>
    </source>
</evidence>
<keyword evidence="1" id="KW-0227">DNA damage</keyword>
<dbReference type="Pfam" id="PF08644">
    <property type="entry name" value="SPT16"/>
    <property type="match status" value="1"/>
</dbReference>
<dbReference type="GO" id="GO:0006260">
    <property type="term" value="P:DNA replication"/>
    <property type="evidence" value="ECO:0007669"/>
    <property type="project" value="UniProtKB-KW"/>
</dbReference>
<comment type="subcellular location">
    <subcellularLocation>
        <location evidence="1">Nucleus</location>
    </subcellularLocation>
    <subcellularLocation>
        <location evidence="1">Chromosome</location>
    </subcellularLocation>
</comment>
<dbReference type="Gene3D" id="2.30.29.210">
    <property type="entry name" value="FACT complex subunit Spt16p/Cdc68p"/>
    <property type="match status" value="1"/>
</dbReference>
<dbReference type="AlphaFoldDB" id="A0A3S5CGS5"/>
<comment type="caution">
    <text evidence="4">The sequence shown here is derived from an EMBL/GenBank/DDBJ whole genome shotgun (WGS) entry which is preliminary data.</text>
</comment>
<evidence type="ECO:0000313" key="5">
    <source>
        <dbReference type="Proteomes" id="UP000784294"/>
    </source>
</evidence>
<sequence length="102" mass="11974">MENPESTFVKEMTYRASNQRRGHTEPTTPATNLNNAYRIIKEVLKRFRSREAEEKERANLVEQEEILLNKLKNGPRLKDLAIRPNIVTKRITGKRNNIHLSF</sequence>
<protein>
    <recommendedName>
        <fullName evidence="1">FACT complex subunit</fullName>
    </recommendedName>
</protein>
<keyword evidence="1" id="KW-0539">Nucleus</keyword>
<dbReference type="Gene3D" id="2.30.29.150">
    <property type="match status" value="1"/>
</dbReference>
<keyword evidence="1" id="KW-0805">Transcription regulation</keyword>
<proteinExistence type="inferred from homology"/>
<keyword evidence="5" id="KW-1185">Reference proteome</keyword>
<dbReference type="EMBL" id="CAAALY010043968">
    <property type="protein sequence ID" value="VEL19939.1"/>
    <property type="molecule type" value="Genomic_DNA"/>
</dbReference>
<dbReference type="OrthoDB" id="10251642at2759"/>
<dbReference type="SMART" id="SM01286">
    <property type="entry name" value="SPT16"/>
    <property type="match status" value="1"/>
</dbReference>
<name>A0A3S5CGS5_9PLAT</name>
<dbReference type="PANTHER" id="PTHR13980:SF15">
    <property type="entry name" value="FACT COMPLEX SUBUNIT SPT16"/>
    <property type="match status" value="1"/>
</dbReference>
<keyword evidence="1" id="KW-0235">DNA replication</keyword>
<evidence type="ECO:0000256" key="1">
    <source>
        <dbReference type="RuleBase" id="RU367052"/>
    </source>
</evidence>
<dbReference type="Proteomes" id="UP000784294">
    <property type="component" value="Unassembled WGS sequence"/>
</dbReference>
<feature type="compositionally biased region" description="Polar residues" evidence="2">
    <location>
        <begin position="15"/>
        <end position="33"/>
    </location>
</feature>